<feature type="transmembrane region" description="Helical" evidence="1">
    <location>
        <begin position="38"/>
        <end position="59"/>
    </location>
</feature>
<protein>
    <submittedName>
        <fullName evidence="2">Uncharacterized protein</fullName>
    </submittedName>
</protein>
<evidence type="ECO:0000313" key="2">
    <source>
        <dbReference type="EMBL" id="PIS18013.1"/>
    </source>
</evidence>
<keyword evidence="1" id="KW-0472">Membrane</keyword>
<organism evidence="2 3">
    <name type="scientific">Candidatus Collierbacteria bacterium CG09_land_8_20_14_0_10_46_12</name>
    <dbReference type="NCBI Taxonomy" id="1974533"/>
    <lineage>
        <taxon>Bacteria</taxon>
        <taxon>Candidatus Collieribacteriota</taxon>
    </lineage>
</organism>
<comment type="caution">
    <text evidence="2">The sequence shown here is derived from an EMBL/GenBank/DDBJ whole genome shotgun (WGS) entry which is preliminary data.</text>
</comment>
<reference evidence="3" key="1">
    <citation type="submission" date="2017-09" db="EMBL/GenBank/DDBJ databases">
        <title>Depth-based differentiation of microbial function through sediment-hosted aquifers and enrichment of novel symbionts in the deep terrestrial subsurface.</title>
        <authorList>
            <person name="Probst A.J."/>
            <person name="Ladd B."/>
            <person name="Jarett J.K."/>
            <person name="Geller-Mcgrath D.E."/>
            <person name="Sieber C.M.K."/>
            <person name="Emerson J.B."/>
            <person name="Anantharaman K."/>
            <person name="Thomas B.C."/>
            <person name="Malmstrom R."/>
            <person name="Stieglmeier M."/>
            <person name="Klingl A."/>
            <person name="Woyke T."/>
            <person name="Ryan C.M."/>
            <person name="Banfield J.F."/>
        </authorList>
    </citation>
    <scope>NUCLEOTIDE SEQUENCE [LARGE SCALE GENOMIC DNA]</scope>
</reference>
<dbReference type="AlphaFoldDB" id="A0A2H0WZB2"/>
<feature type="transmembrane region" description="Helical" evidence="1">
    <location>
        <begin position="6"/>
        <end position="26"/>
    </location>
</feature>
<keyword evidence="1" id="KW-0812">Transmembrane</keyword>
<name>A0A2H0WZB2_9BACT</name>
<dbReference type="Proteomes" id="UP000229574">
    <property type="component" value="Unassembled WGS sequence"/>
</dbReference>
<evidence type="ECO:0000256" key="1">
    <source>
        <dbReference type="SAM" id="Phobius"/>
    </source>
</evidence>
<gene>
    <name evidence="2" type="ORF">COT54_01585</name>
</gene>
<accession>A0A2H0WZB2</accession>
<evidence type="ECO:0000313" key="3">
    <source>
        <dbReference type="Proteomes" id="UP000229574"/>
    </source>
</evidence>
<dbReference type="EMBL" id="PEYY01000070">
    <property type="protein sequence ID" value="PIS18013.1"/>
    <property type="molecule type" value="Genomic_DNA"/>
</dbReference>
<keyword evidence="1" id="KW-1133">Transmembrane helix</keyword>
<sequence length="64" mass="7189">MNYPDTSVIMILFILPSLFGFILIGEGVSKIMNYDNRGWVGVLIGAVFVVVIITAYFMLNTRMI</sequence>
<proteinExistence type="predicted"/>